<dbReference type="InterPro" id="IPR037396">
    <property type="entry name" value="FMN_HAD"/>
</dbReference>
<comment type="similarity">
    <text evidence="5">Belongs to the FMN-dependent alpha-hydroxy acid dehydrogenase family.</text>
</comment>
<evidence type="ECO:0000256" key="6">
    <source>
        <dbReference type="PIRSR" id="PIRSR000138-1"/>
    </source>
</evidence>
<dbReference type="EMBL" id="QYRP01000002">
    <property type="protein sequence ID" value="RJS47307.1"/>
    <property type="molecule type" value="Genomic_DNA"/>
</dbReference>
<feature type="binding site" evidence="7">
    <location>
        <position position="248"/>
    </location>
    <ligand>
        <name>glyoxylate</name>
        <dbReference type="ChEBI" id="CHEBI:36655"/>
    </ligand>
</feature>
<name>A0A3A5HHY5_9ACTN</name>
<dbReference type="SUPFAM" id="SSF51395">
    <property type="entry name" value="FMN-linked oxidoreductases"/>
    <property type="match status" value="1"/>
</dbReference>
<sequence>MTAVDARWLESLEEEAERVLPPAVFRYVRQGAREGVSAAEATTAWRQHRFAPHVLRDVSTIDTATTVLGVPLRAPIAVAPTTLQRMVHPDGELAMARATASAGSLMVVSSNAGSRFEDIAATGVRWWLQAYLPQDRALARDLLVSAVGAGAEAVVLTLDTPVVGTKYDDGPAVWDDVPDNALRVNFPPGYDEARGSAKATDLGPADIAWLRETAGVPVVVKGVLRPDDARRCEQAGAAAVWVSNHGGRQLDRAWSTAAALPGVVSALDRNTEVYVDGGVRSGLDVLTAVALGARCAFLGRLPLWALVGGSPGVGEMHRRLLLELEDAMRLAGTPTLEDTRQVVVSGVRGGV</sequence>
<dbReference type="GO" id="GO:0016491">
    <property type="term" value="F:oxidoreductase activity"/>
    <property type="evidence" value="ECO:0007669"/>
    <property type="project" value="UniProtKB-KW"/>
</dbReference>
<feature type="domain" description="FMN hydroxy acid dehydrogenase" evidence="8">
    <location>
        <begin position="1"/>
        <end position="349"/>
    </location>
</feature>
<evidence type="ECO:0000256" key="7">
    <source>
        <dbReference type="PIRSR" id="PIRSR000138-2"/>
    </source>
</evidence>
<reference evidence="10" key="1">
    <citation type="submission" date="2018-09" db="EMBL/GenBank/DDBJ databases">
        <authorList>
            <person name="Zhu H."/>
        </authorList>
    </citation>
    <scope>NUCLEOTIDE SEQUENCE [LARGE SCALE GENOMIC DNA]</scope>
    <source>
        <strain evidence="10">K1W22B-1</strain>
    </source>
</reference>
<dbReference type="InterPro" id="IPR000262">
    <property type="entry name" value="FMN-dep_DH"/>
</dbReference>
<keyword evidence="3 7" id="KW-0288">FMN</keyword>
<dbReference type="Pfam" id="PF01070">
    <property type="entry name" value="FMN_dh"/>
    <property type="match status" value="1"/>
</dbReference>
<evidence type="ECO:0000256" key="5">
    <source>
        <dbReference type="ARBA" id="ARBA00024042"/>
    </source>
</evidence>
<dbReference type="InterPro" id="IPR013785">
    <property type="entry name" value="Aldolase_TIM"/>
</dbReference>
<dbReference type="InterPro" id="IPR008259">
    <property type="entry name" value="FMN_hydac_DH_AS"/>
</dbReference>
<feature type="binding site" evidence="7">
    <location>
        <position position="157"/>
    </location>
    <ligand>
        <name>FMN</name>
        <dbReference type="ChEBI" id="CHEBI:58210"/>
    </ligand>
</feature>
<comment type="caution">
    <text evidence="9">The sequence shown here is derived from an EMBL/GenBank/DDBJ whole genome shotgun (WGS) entry which is preliminary data.</text>
</comment>
<evidence type="ECO:0000256" key="4">
    <source>
        <dbReference type="ARBA" id="ARBA00023002"/>
    </source>
</evidence>
<evidence type="ECO:0000313" key="10">
    <source>
        <dbReference type="Proteomes" id="UP000276542"/>
    </source>
</evidence>
<keyword evidence="10" id="KW-1185">Reference proteome</keyword>
<dbReference type="OrthoDB" id="9770452at2"/>
<comment type="cofactor">
    <cofactor evidence="1">
        <name>FMN</name>
        <dbReference type="ChEBI" id="CHEBI:58210"/>
    </cofactor>
</comment>
<proteinExistence type="inferred from homology"/>
<evidence type="ECO:0000256" key="1">
    <source>
        <dbReference type="ARBA" id="ARBA00001917"/>
    </source>
</evidence>
<dbReference type="AlphaFoldDB" id="A0A3A5HHY5"/>
<dbReference type="InterPro" id="IPR012133">
    <property type="entry name" value="Alpha-hydoxy_acid_DH_FMN"/>
</dbReference>
<organism evidence="9 10">
    <name type="scientific">Nocardioides cavernaquae</name>
    <dbReference type="NCBI Taxonomy" id="2321396"/>
    <lineage>
        <taxon>Bacteria</taxon>
        <taxon>Bacillati</taxon>
        <taxon>Actinomycetota</taxon>
        <taxon>Actinomycetes</taxon>
        <taxon>Propionibacteriales</taxon>
        <taxon>Nocardioidaceae</taxon>
        <taxon>Nocardioides</taxon>
    </lineage>
</organism>
<dbReference type="Proteomes" id="UP000276542">
    <property type="component" value="Unassembled WGS sequence"/>
</dbReference>
<dbReference type="GO" id="GO:0010181">
    <property type="term" value="F:FMN binding"/>
    <property type="evidence" value="ECO:0007669"/>
    <property type="project" value="InterPro"/>
</dbReference>
<dbReference type="CDD" id="cd02809">
    <property type="entry name" value="alpha_hydroxyacid_oxid_FMN"/>
    <property type="match status" value="1"/>
</dbReference>
<feature type="binding site" evidence="7">
    <location>
        <position position="243"/>
    </location>
    <ligand>
        <name>FMN</name>
        <dbReference type="ChEBI" id="CHEBI:58210"/>
    </ligand>
</feature>
<feature type="active site" description="Proton acceptor" evidence="6">
    <location>
        <position position="245"/>
    </location>
</feature>
<keyword evidence="4" id="KW-0560">Oxidoreductase</keyword>
<evidence type="ECO:0000256" key="3">
    <source>
        <dbReference type="ARBA" id="ARBA00022643"/>
    </source>
</evidence>
<feature type="binding site" evidence="7">
    <location>
        <position position="221"/>
    </location>
    <ligand>
        <name>FMN</name>
        <dbReference type="ChEBI" id="CHEBI:58210"/>
    </ligand>
</feature>
<dbReference type="Gene3D" id="3.20.20.70">
    <property type="entry name" value="Aldolase class I"/>
    <property type="match status" value="1"/>
</dbReference>
<dbReference type="PROSITE" id="PS00557">
    <property type="entry name" value="FMN_HYDROXY_ACID_DH_1"/>
    <property type="match status" value="1"/>
</dbReference>
<dbReference type="RefSeq" id="WP_120061273.1">
    <property type="nucleotide sequence ID" value="NZ_QYRP01000002.1"/>
</dbReference>
<accession>A0A3A5HHY5</accession>
<feature type="binding site" evidence="7">
    <location>
        <begin position="299"/>
        <end position="300"/>
    </location>
    <ligand>
        <name>FMN</name>
        <dbReference type="ChEBI" id="CHEBI:58210"/>
    </ligand>
</feature>
<dbReference type="PIRSF" id="PIRSF000138">
    <property type="entry name" value="Al-hdrx_acd_dh"/>
    <property type="match status" value="1"/>
</dbReference>
<feature type="binding site" evidence="7">
    <location>
        <position position="131"/>
    </location>
    <ligand>
        <name>glyoxylate</name>
        <dbReference type="ChEBI" id="CHEBI:36655"/>
    </ligand>
</feature>
<feature type="binding site" evidence="7">
    <location>
        <position position="129"/>
    </location>
    <ligand>
        <name>FMN</name>
        <dbReference type="ChEBI" id="CHEBI:58210"/>
    </ligand>
</feature>
<evidence type="ECO:0000313" key="9">
    <source>
        <dbReference type="EMBL" id="RJS47307.1"/>
    </source>
</evidence>
<dbReference type="PANTHER" id="PTHR10578">
    <property type="entry name" value="S -2-HYDROXY-ACID OXIDASE-RELATED"/>
    <property type="match status" value="1"/>
</dbReference>
<keyword evidence="2 7" id="KW-0285">Flavoprotein</keyword>
<dbReference type="PANTHER" id="PTHR10578:SF107">
    <property type="entry name" value="2-HYDROXYACID OXIDASE 1"/>
    <property type="match status" value="1"/>
</dbReference>
<dbReference type="PROSITE" id="PS51349">
    <property type="entry name" value="FMN_HYDROXY_ACID_DH_2"/>
    <property type="match status" value="1"/>
</dbReference>
<feature type="binding site" evidence="7">
    <location>
        <position position="27"/>
    </location>
    <ligand>
        <name>glyoxylate</name>
        <dbReference type="ChEBI" id="CHEBI:36655"/>
    </ligand>
</feature>
<feature type="binding site" evidence="7">
    <location>
        <begin position="276"/>
        <end position="280"/>
    </location>
    <ligand>
        <name>FMN</name>
        <dbReference type="ChEBI" id="CHEBI:58210"/>
    </ligand>
</feature>
<evidence type="ECO:0000256" key="2">
    <source>
        <dbReference type="ARBA" id="ARBA00022630"/>
    </source>
</evidence>
<feature type="binding site" evidence="7">
    <location>
        <position position="245"/>
    </location>
    <ligand>
        <name>glyoxylate</name>
        <dbReference type="ChEBI" id="CHEBI:36655"/>
    </ligand>
</feature>
<feature type="binding site" evidence="7">
    <location>
        <position position="109"/>
    </location>
    <ligand>
        <name>FMN</name>
        <dbReference type="ChEBI" id="CHEBI:58210"/>
    </ligand>
</feature>
<protein>
    <submittedName>
        <fullName evidence="9">Alpha-hydroxy-acid oxidizing enzyme</fullName>
    </submittedName>
</protein>
<gene>
    <name evidence="9" type="ORF">D4739_14490</name>
</gene>
<evidence type="ECO:0000259" key="8">
    <source>
        <dbReference type="PROSITE" id="PS51349"/>
    </source>
</evidence>